<keyword evidence="1" id="KW-0547">Nucleotide-binding</keyword>
<dbReference type="AlphaFoldDB" id="G9A0B8"/>
<dbReference type="InterPro" id="IPR001650">
    <property type="entry name" value="Helicase_C-like"/>
</dbReference>
<dbReference type="Pfam" id="PF00271">
    <property type="entry name" value="Helicase_C"/>
    <property type="match status" value="1"/>
</dbReference>
<keyword evidence="2" id="KW-0067">ATP-binding</keyword>
<dbReference type="EMBL" id="HE616749">
    <property type="protein sequence ID" value="CCE94312.1"/>
    <property type="molecule type" value="Genomic_DNA"/>
</dbReference>
<reference evidence="5 6" key="1">
    <citation type="journal article" date="2011" name="Proc. Natl. Acad. Sci. U.S.A.">
        <title>Evolutionary erosion of yeast sex chromosomes by mating-type switching accidents.</title>
        <authorList>
            <person name="Gordon J.L."/>
            <person name="Armisen D."/>
            <person name="Proux-Wera E."/>
            <person name="Oheigeartaigh S.S."/>
            <person name="Byrne K.P."/>
            <person name="Wolfe K.H."/>
        </authorList>
    </citation>
    <scope>NUCLEOTIDE SEQUENCE [LARGE SCALE GENOMIC DNA]</scope>
    <source>
        <strain evidence="6">ATCC 10662 / CBS 1146 / NBRC 0425 / NCYC 2629 / NRRL Y-866</strain>
    </source>
</reference>
<dbReference type="KEGG" id="tdl:TDEL_0H04530"/>
<dbReference type="GO" id="GO:0005524">
    <property type="term" value="F:ATP binding"/>
    <property type="evidence" value="ECO:0007669"/>
    <property type="project" value="UniProtKB-KW"/>
</dbReference>
<dbReference type="InterPro" id="IPR014001">
    <property type="entry name" value="Helicase_ATP-bd"/>
</dbReference>
<evidence type="ECO:0000256" key="1">
    <source>
        <dbReference type="ARBA" id="ARBA00022741"/>
    </source>
</evidence>
<evidence type="ECO:0008006" key="7">
    <source>
        <dbReference type="Google" id="ProtNLM"/>
    </source>
</evidence>
<dbReference type="PROSITE" id="PS51192">
    <property type="entry name" value="HELICASE_ATP_BIND_1"/>
    <property type="match status" value="1"/>
</dbReference>
<name>G9A0B8_TORDE</name>
<protein>
    <recommendedName>
        <fullName evidence="7">Helicase ATP-binding domain-containing protein</fullName>
    </recommendedName>
</protein>
<sequence length="1213" mass="141080">MPLDMICLDRKEDETSWKWVQNMYLQTVQAEVNIGQSSFTTAPEPQAVTMCGKLLNRQYIRDFHFTCQSRIDSLIDKLKEYFYMPSVEDIACGILRNRRVSFADPMGDIVYNEPSSFFDLIPHQYHGDIIPKFRQGKTGTAAVRALVELVSNEVAPLLMWMVYFGVGHPYRFPELRQMAFAGSQRNVYVNDTTRRLQLYSNYNKNKSSNIVLKTMDGVTSEYLFYFMTVLKQMQFWALGPDYKPINISVETRVLKESISSEKKSERALRTYLFVDTAKGDLVPYKLFRNLLDELPEGDRTRLNFRELRQAMRDVIRYYCNMTLQDQKDLHESLVHELMANHSVLTGFETYAVNHFNMSSLSGSGTTNLQQRASKRYISCLNLDDAVSLETRPSDDFENEHSTQKFKLSSEYRRYEDLEAAGRKIFGPEFSFRDENQRTITNDIYMGELPSRVVHAPTGYGKTEMFHLPLIALASKKNCRHVSFVFLPYTVILADSMRRLKSKNLPRVNDVKHFIDTGYDGITDVYVSVFDDLAQTQFASRIAEWGYANSLRSTERKIKLGYAIIDEFHNFHLEKYRKPQFEPIKRLSFDGFEKLLFFSATAPAQIADAALQSIGFIGLEKPATSLRETVLAEKECMRGIRGCSTPMSDLVQNIPLSHVYKEFKHVSKPYQVAFKLLKSLFMYEQQAKAVVLLNSKRMVEWLAKEWELDFKIVWIHGELNASEKARRADSFIRNQKENVLLGTKLATEGIDVHKLKMVIMVDYKPTIIEFLQAGGRLRTTGMLYVLLDPKTAIKREKSDMAPMDFACPTTQMSRFYGLPLRNTDLHHLQCCGSTNFLPANTEQLVLRVAKAATNTAYETKKDKDDRLTNNKRKAPDLPFLSMEKRRMNRLFHRNGHYTNIFDHMGHGETLAQCLQLNGISSHFWPSGTLIEKGSCPNCLKLSDCVCVHKTQLTYRQIACEALAVQRMVLDDEQYKKHLEESKPYFLDPVGYLLIYDKAKQNLYDTVRSQYVWFENLIRRRVIVAAECLHGMKNSSLFKYTAEQIENIYLDKWASMKEQQTEALEYFWCWEKRKCAKVWERERSKEGTSFASLIEDHGTYTRLYKSSIASFHGPHYVQNQYYGGHLHSRRLYLSWKNRKVERIFQPSWDMYLSMVLGMFFNERLKSRIYSLVEQVKDIRLIPHWMKLQMIEVVMADGQTIPFFMLCFAIHQEMES</sequence>
<dbReference type="eggNOG" id="ENOG502QWCT">
    <property type="taxonomic scope" value="Eukaryota"/>
</dbReference>
<dbReference type="InParanoid" id="G9A0B8"/>
<evidence type="ECO:0000259" key="3">
    <source>
        <dbReference type="PROSITE" id="PS51192"/>
    </source>
</evidence>
<gene>
    <name evidence="5" type="primary">TDEL0H04530</name>
    <name evidence="5" type="ORF">TDEL_0H04530</name>
</gene>
<evidence type="ECO:0000259" key="4">
    <source>
        <dbReference type="PROSITE" id="PS51194"/>
    </source>
</evidence>
<dbReference type="SMART" id="SM00490">
    <property type="entry name" value="HELICc"/>
    <property type="match status" value="1"/>
</dbReference>
<dbReference type="PROSITE" id="PS51194">
    <property type="entry name" value="HELICASE_CTER"/>
    <property type="match status" value="1"/>
</dbReference>
<dbReference type="PANTHER" id="PTHR14074:SF39">
    <property type="entry name" value="FANCONI ANEMIA GROUP M PROTEIN"/>
    <property type="match status" value="1"/>
</dbReference>
<dbReference type="GeneID" id="11501713"/>
<proteinExistence type="predicted"/>
<dbReference type="SUPFAM" id="SSF52540">
    <property type="entry name" value="P-loop containing nucleoside triphosphate hydrolases"/>
    <property type="match status" value="1"/>
</dbReference>
<organism evidence="5 6">
    <name type="scientific">Torulaspora delbrueckii</name>
    <name type="common">Yeast</name>
    <name type="synonym">Candida colliculosa</name>
    <dbReference type="NCBI Taxonomy" id="4950"/>
    <lineage>
        <taxon>Eukaryota</taxon>
        <taxon>Fungi</taxon>
        <taxon>Dikarya</taxon>
        <taxon>Ascomycota</taxon>
        <taxon>Saccharomycotina</taxon>
        <taxon>Saccharomycetes</taxon>
        <taxon>Saccharomycetales</taxon>
        <taxon>Saccharomycetaceae</taxon>
        <taxon>Torulaspora</taxon>
    </lineage>
</organism>
<dbReference type="OrthoDB" id="4070089at2759"/>
<dbReference type="FunCoup" id="G9A0B8">
    <property type="interactions" value="283"/>
</dbReference>
<dbReference type="SMART" id="SM00487">
    <property type="entry name" value="DEXDc"/>
    <property type="match status" value="1"/>
</dbReference>
<feature type="domain" description="Helicase C-terminal" evidence="4">
    <location>
        <begin position="675"/>
        <end position="825"/>
    </location>
</feature>
<dbReference type="GO" id="GO:0003676">
    <property type="term" value="F:nucleic acid binding"/>
    <property type="evidence" value="ECO:0007669"/>
    <property type="project" value="InterPro"/>
</dbReference>
<dbReference type="Pfam" id="PF00270">
    <property type="entry name" value="DEAD"/>
    <property type="match status" value="1"/>
</dbReference>
<evidence type="ECO:0000313" key="6">
    <source>
        <dbReference type="Proteomes" id="UP000005627"/>
    </source>
</evidence>
<dbReference type="PANTHER" id="PTHR14074">
    <property type="entry name" value="HELICASE WITH DEATH DOMAIN-RELATED"/>
    <property type="match status" value="1"/>
</dbReference>
<dbReference type="InterPro" id="IPR051363">
    <property type="entry name" value="RLR_Helicase"/>
</dbReference>
<dbReference type="InterPro" id="IPR027417">
    <property type="entry name" value="P-loop_NTPase"/>
</dbReference>
<evidence type="ECO:0000256" key="2">
    <source>
        <dbReference type="ARBA" id="ARBA00022840"/>
    </source>
</evidence>
<dbReference type="Gene3D" id="3.40.50.300">
    <property type="entry name" value="P-loop containing nucleotide triphosphate hydrolases"/>
    <property type="match status" value="2"/>
</dbReference>
<dbReference type="InterPro" id="IPR011545">
    <property type="entry name" value="DEAD/DEAH_box_helicase_dom"/>
</dbReference>
<dbReference type="GO" id="GO:0005737">
    <property type="term" value="C:cytoplasm"/>
    <property type="evidence" value="ECO:0007669"/>
    <property type="project" value="TreeGrafter"/>
</dbReference>
<dbReference type="RefSeq" id="XP_003683523.1">
    <property type="nucleotide sequence ID" value="XM_003683475.1"/>
</dbReference>
<dbReference type="HOGENOM" id="CLU_269498_0_0_1"/>
<evidence type="ECO:0000313" key="5">
    <source>
        <dbReference type="EMBL" id="CCE94312.1"/>
    </source>
</evidence>
<accession>G9A0B8</accession>
<keyword evidence="6" id="KW-1185">Reference proteome</keyword>
<feature type="domain" description="Helicase ATP-binding" evidence="3">
    <location>
        <begin position="442"/>
        <end position="619"/>
    </location>
</feature>
<dbReference type="Proteomes" id="UP000005627">
    <property type="component" value="Chromosome 8"/>
</dbReference>